<evidence type="ECO:0000256" key="3">
    <source>
        <dbReference type="SAM" id="SignalP"/>
    </source>
</evidence>
<dbReference type="EMBL" id="BN001302">
    <property type="protein sequence ID" value="CBF73991.1"/>
    <property type="molecule type" value="Genomic_DNA"/>
</dbReference>
<dbReference type="HOGENOM" id="CLU_776159_0_0_1"/>
<dbReference type="eggNOG" id="ENOG502RCTR">
    <property type="taxonomic scope" value="Eukaryota"/>
</dbReference>
<dbReference type="AlphaFoldDB" id="Q5AU76"/>
<dbReference type="PANTHER" id="PTHR35273">
    <property type="entry name" value="ALPHA-1,4 POLYGALACTOSAMINIDASE, PUTATIVE (AFU_ORTHOLOGUE AFUA_3G07890)-RELATED"/>
    <property type="match status" value="1"/>
</dbReference>
<evidence type="ECO:0000313" key="5">
    <source>
        <dbReference type="EMBL" id="CBF73991.1"/>
    </source>
</evidence>
<dbReference type="GO" id="GO:0004557">
    <property type="term" value="F:alpha-galactosidase activity"/>
    <property type="evidence" value="ECO:0007669"/>
    <property type="project" value="UniProtKB-EC"/>
</dbReference>
<reference evidence="6" key="1">
    <citation type="journal article" date="2005" name="Nature">
        <title>Sequencing of Aspergillus nidulans and comparative analysis with A. fumigatus and A. oryzae.</title>
        <authorList>
            <person name="Galagan J.E."/>
            <person name="Calvo S.E."/>
            <person name="Cuomo C."/>
            <person name="Ma L.J."/>
            <person name="Wortman J.R."/>
            <person name="Batzoglou S."/>
            <person name="Lee S.I."/>
            <person name="Basturkmen M."/>
            <person name="Spevak C.C."/>
            <person name="Clutterbuck J."/>
            <person name="Kapitonov V."/>
            <person name="Jurka J."/>
            <person name="Scazzocchio C."/>
            <person name="Farman M."/>
            <person name="Butler J."/>
            <person name="Purcell S."/>
            <person name="Harris S."/>
            <person name="Braus G.H."/>
            <person name="Draht O."/>
            <person name="Busch S."/>
            <person name="D'Enfert C."/>
            <person name="Bouchier C."/>
            <person name="Goldman G.H."/>
            <person name="Bell-Pedersen D."/>
            <person name="Griffiths-Jones S."/>
            <person name="Doonan J.H."/>
            <person name="Yu J."/>
            <person name="Vienken K."/>
            <person name="Pain A."/>
            <person name="Freitag M."/>
            <person name="Selker E.U."/>
            <person name="Archer D.B."/>
            <person name="Penalva M.A."/>
            <person name="Oakley B.R."/>
            <person name="Momany M."/>
            <person name="Tanaka T."/>
            <person name="Kumagai T."/>
            <person name="Asai K."/>
            <person name="Machida M."/>
            <person name="Nierman W.C."/>
            <person name="Denning D.W."/>
            <person name="Caddick M."/>
            <person name="Hynes M."/>
            <person name="Paoletti M."/>
            <person name="Fischer R."/>
            <person name="Miller B."/>
            <person name="Dyer P."/>
            <person name="Sachs M.S."/>
            <person name="Osmani S.A."/>
            <person name="Birren B.W."/>
        </authorList>
    </citation>
    <scope>NUCLEOTIDE SEQUENCE [LARGE SCALE GENOMIC DNA]</scope>
    <source>
        <strain evidence="6">FGSC A4 / ATCC 38163 / CBS 112.46 / NRRL 194 / M139</strain>
    </source>
</reference>
<dbReference type="KEGG" id="ani:ANIA_08154"/>
<dbReference type="InterPro" id="IPR004352">
    <property type="entry name" value="GH114_TIM-barrel"/>
</dbReference>
<dbReference type="RefSeq" id="XP_681423.1">
    <property type="nucleotide sequence ID" value="XM_676331.1"/>
</dbReference>
<reference evidence="6" key="2">
    <citation type="journal article" date="2009" name="Fungal Genet. Biol.">
        <title>The 2008 update of the Aspergillus nidulans genome annotation: a community effort.</title>
        <authorList>
            <person name="Wortman J.R."/>
            <person name="Gilsenan J.M."/>
            <person name="Joardar V."/>
            <person name="Deegan J."/>
            <person name="Clutterbuck J."/>
            <person name="Andersen M.R."/>
            <person name="Archer D."/>
            <person name="Bencina M."/>
            <person name="Braus G."/>
            <person name="Coutinho P."/>
            <person name="von Dohren H."/>
            <person name="Doonan J."/>
            <person name="Driessen A.J."/>
            <person name="Durek P."/>
            <person name="Espeso E."/>
            <person name="Fekete E."/>
            <person name="Flipphi M."/>
            <person name="Estrada C.G."/>
            <person name="Geysens S."/>
            <person name="Goldman G."/>
            <person name="de Groot P.W."/>
            <person name="Hansen K."/>
            <person name="Harris S.D."/>
            <person name="Heinekamp T."/>
            <person name="Helmstaedt K."/>
            <person name="Henrissat B."/>
            <person name="Hofmann G."/>
            <person name="Homan T."/>
            <person name="Horio T."/>
            <person name="Horiuchi H."/>
            <person name="James S."/>
            <person name="Jones M."/>
            <person name="Karaffa L."/>
            <person name="Karanyi Z."/>
            <person name="Kato M."/>
            <person name="Keller N."/>
            <person name="Kelly D.E."/>
            <person name="Kiel J.A."/>
            <person name="Kim J.M."/>
            <person name="van der Klei I.J."/>
            <person name="Klis F.M."/>
            <person name="Kovalchuk A."/>
            <person name="Krasevec N."/>
            <person name="Kubicek C.P."/>
            <person name="Liu B."/>
            <person name="Maccabe A."/>
            <person name="Meyer V."/>
            <person name="Mirabito P."/>
            <person name="Miskei M."/>
            <person name="Mos M."/>
            <person name="Mullins J."/>
            <person name="Nelson D.R."/>
            <person name="Nielsen J."/>
            <person name="Oakley B.R."/>
            <person name="Osmani S.A."/>
            <person name="Pakula T."/>
            <person name="Paszewski A."/>
            <person name="Paulsen I."/>
            <person name="Pilsyk S."/>
            <person name="Pocsi I."/>
            <person name="Punt P.J."/>
            <person name="Ram A.F."/>
            <person name="Ren Q."/>
            <person name="Robellet X."/>
            <person name="Robson G."/>
            <person name="Seiboth B."/>
            <person name="van Solingen P."/>
            <person name="Specht T."/>
            <person name="Sun J."/>
            <person name="Taheri-Talesh N."/>
            <person name="Takeshita N."/>
            <person name="Ussery D."/>
            <person name="vanKuyk P.A."/>
            <person name="Visser H."/>
            <person name="van de Vondervoort P.J."/>
            <person name="de Vries R.P."/>
            <person name="Walton J."/>
            <person name="Xiang X."/>
            <person name="Xiong Y."/>
            <person name="Zeng A.P."/>
            <person name="Brandt B.W."/>
            <person name="Cornell M.J."/>
            <person name="van den Hondel C.A."/>
            <person name="Visser J."/>
            <person name="Oliver S.G."/>
            <person name="Turner G."/>
        </authorList>
    </citation>
    <scope>GENOME REANNOTATION</scope>
    <source>
        <strain evidence="6">FGSC A4 / ATCC 38163 / CBS 112.46 / NRRL 194 / M139</strain>
    </source>
</reference>
<organism evidence="5 6">
    <name type="scientific">Emericella nidulans (strain FGSC A4 / ATCC 38163 / CBS 112.46 / NRRL 194 / M139)</name>
    <name type="common">Aspergillus nidulans</name>
    <dbReference type="NCBI Taxonomy" id="227321"/>
    <lineage>
        <taxon>Eukaryota</taxon>
        <taxon>Fungi</taxon>
        <taxon>Dikarya</taxon>
        <taxon>Ascomycota</taxon>
        <taxon>Pezizomycotina</taxon>
        <taxon>Eurotiomycetes</taxon>
        <taxon>Eurotiomycetidae</taxon>
        <taxon>Eurotiales</taxon>
        <taxon>Aspergillaceae</taxon>
        <taxon>Aspergillus</taxon>
        <taxon>Aspergillus subgen. Nidulantes</taxon>
    </lineage>
</organism>
<evidence type="ECO:0000256" key="2">
    <source>
        <dbReference type="ARBA" id="ARBA00012755"/>
    </source>
</evidence>
<dbReference type="SUPFAM" id="SSF51445">
    <property type="entry name" value="(Trans)glycosidases"/>
    <property type="match status" value="1"/>
</dbReference>
<evidence type="ECO:0000313" key="6">
    <source>
        <dbReference type="Proteomes" id="UP000000560"/>
    </source>
</evidence>
<accession>C8V6W3</accession>
<accession>Q5AU76</accession>
<dbReference type="OMA" id="MERRFDM"/>
<evidence type="ECO:0000259" key="4">
    <source>
        <dbReference type="Pfam" id="PF03537"/>
    </source>
</evidence>
<dbReference type="InterPro" id="IPR017853">
    <property type="entry name" value="GH"/>
</dbReference>
<evidence type="ECO:0000256" key="1">
    <source>
        <dbReference type="ARBA" id="ARBA00001255"/>
    </source>
</evidence>
<comment type="catalytic activity">
    <reaction evidence="1">
        <text>Hydrolysis of terminal, non-reducing alpha-D-galactose residues in alpha-D-galactosides, including galactose oligosaccharides, galactomannans and galactolipids.</text>
        <dbReference type="EC" id="3.2.1.22"/>
    </reaction>
</comment>
<dbReference type="Proteomes" id="UP000000560">
    <property type="component" value="Chromosome II"/>
</dbReference>
<dbReference type="PANTHER" id="PTHR35273:SF2">
    <property type="entry name" value="ALPHA-GALACTOSIDASE"/>
    <property type="match status" value="1"/>
</dbReference>
<feature type="chain" id="PRO_5010208610" description="alpha-galactosidase" evidence="3">
    <location>
        <begin position="26"/>
        <end position="336"/>
    </location>
</feature>
<dbReference type="EC" id="3.2.1.22" evidence="2"/>
<dbReference type="OrthoDB" id="2108802at2759"/>
<keyword evidence="6" id="KW-1185">Reference proteome</keyword>
<proteinExistence type="predicted"/>
<feature type="signal peptide" evidence="3">
    <location>
        <begin position="1"/>
        <end position="25"/>
    </location>
</feature>
<name>Q5AU76_EMENI</name>
<sequence>MAPLTLWKMPILITFIVALAALTNAVPIRHAHWDHGHHSRTRTLTSTHTFAPTPTFTPSVTPTATQATTVANADAAGPTTSSSSSNEIWQPEVGSPWQIILSSALSPNTASKKASPAFPIYDIDLFENTSPTIASLHSQGIKVICYFSAGTYEDWRPDASSFDSSSLGAGLDDWPGENWIDLRSENVRAIMSSRLDQAVEKGCDGVDPDNVDAYNNGQGGLGLTEEDSADFVNWLAAEAHARGLSIGLKNAGSIIPRVIANMQWSVNEQCAEYDECDVFQQFVDEGKPVFHIEYPENGEVSTSGVDKVALCAQFKGAEGFSTVVKDMDLNEWVQTC</sequence>
<protein>
    <recommendedName>
        <fullName evidence="2">alpha-galactosidase</fullName>
        <ecNumber evidence="2">3.2.1.22</ecNumber>
    </recommendedName>
</protein>
<keyword evidence="3" id="KW-0732">Signal</keyword>
<feature type="domain" description="Glycoside-hydrolase family GH114 TIM-barrel" evidence="4">
    <location>
        <begin position="97"/>
        <end position="332"/>
    </location>
</feature>
<dbReference type="Pfam" id="PF03537">
    <property type="entry name" value="Glyco_hydro_114"/>
    <property type="match status" value="1"/>
</dbReference>
<gene>
    <name evidence="5" type="ORF">ANIA_08154</name>
</gene>
<dbReference type="InParanoid" id="Q5AU76"/>
<dbReference type="InterPro" id="IPR013785">
    <property type="entry name" value="Aldolase_TIM"/>
</dbReference>
<dbReference type="GeneID" id="2868989"/>
<dbReference type="VEuPathDB" id="FungiDB:AN8154"/>
<dbReference type="Gene3D" id="3.20.20.70">
    <property type="entry name" value="Aldolase class I"/>
    <property type="match status" value="1"/>
</dbReference>